<dbReference type="Proteomes" id="UP000198844">
    <property type="component" value="Unassembled WGS sequence"/>
</dbReference>
<feature type="region of interest" description="Disordered" evidence="1">
    <location>
        <begin position="222"/>
        <end position="244"/>
    </location>
</feature>
<accession>A0A1I7DAR8</accession>
<dbReference type="PROSITE" id="PS00658">
    <property type="entry name" value="FORK_HEAD_2"/>
    <property type="match status" value="1"/>
</dbReference>
<dbReference type="EMBL" id="FPBH01000009">
    <property type="protein sequence ID" value="SFU08725.1"/>
    <property type="molecule type" value="Genomic_DNA"/>
</dbReference>
<evidence type="ECO:0000313" key="2">
    <source>
        <dbReference type="EMBL" id="SFU08725.1"/>
    </source>
</evidence>
<evidence type="ECO:0008006" key="4">
    <source>
        <dbReference type="Google" id="ProtNLM"/>
    </source>
</evidence>
<dbReference type="AlphaFoldDB" id="A0A1I7DAR8"/>
<evidence type="ECO:0000256" key="1">
    <source>
        <dbReference type="SAM" id="MobiDB-lite"/>
    </source>
</evidence>
<name>A0A1I7DAR8_9BURK</name>
<dbReference type="Gene3D" id="3.20.20.150">
    <property type="entry name" value="Divalent-metal-dependent TIM barrel enzymes"/>
    <property type="match status" value="1"/>
</dbReference>
<dbReference type="GO" id="GO:0043565">
    <property type="term" value="F:sequence-specific DNA binding"/>
    <property type="evidence" value="ECO:0007669"/>
    <property type="project" value="InterPro"/>
</dbReference>
<gene>
    <name evidence="2" type="ORF">SAMN05192563_100998</name>
</gene>
<proteinExistence type="predicted"/>
<organism evidence="2 3">
    <name type="scientific">Paraburkholderia aspalathi</name>
    <dbReference type="NCBI Taxonomy" id="1324617"/>
    <lineage>
        <taxon>Bacteria</taxon>
        <taxon>Pseudomonadati</taxon>
        <taxon>Pseudomonadota</taxon>
        <taxon>Betaproteobacteria</taxon>
        <taxon>Burkholderiales</taxon>
        <taxon>Burkholderiaceae</taxon>
        <taxon>Paraburkholderia</taxon>
    </lineage>
</organism>
<dbReference type="SUPFAM" id="SSF51658">
    <property type="entry name" value="Xylose isomerase-like"/>
    <property type="match status" value="1"/>
</dbReference>
<dbReference type="GO" id="GO:0003700">
    <property type="term" value="F:DNA-binding transcription factor activity"/>
    <property type="evidence" value="ECO:0007669"/>
    <property type="project" value="InterPro"/>
</dbReference>
<evidence type="ECO:0000313" key="3">
    <source>
        <dbReference type="Proteomes" id="UP000198844"/>
    </source>
</evidence>
<reference evidence="2 3" key="1">
    <citation type="submission" date="2016-10" db="EMBL/GenBank/DDBJ databases">
        <authorList>
            <person name="de Groot N.N."/>
        </authorList>
    </citation>
    <scope>NUCLEOTIDE SEQUENCE [LARGE SCALE GENOMIC DNA]</scope>
    <source>
        <strain evidence="2 3">LMG 27731</strain>
    </source>
</reference>
<dbReference type="OrthoDB" id="6803264at2"/>
<sequence length="336" mass="37325">MNPTLHIGVNIDGVLHRDDMPPVDAETQFQMIADAGVFDYVEMNPPEGVALARYVELSERYALPVRVLGGIFCAGRDEAHLRHVIEWAPHFGSTVLNCQLYANHADGHRLTDTEVVQFYAQACEWAAPAGCIPSFEVHVDMWNEDFSRVERVGELLARDGLALRLTLDHSHLIFKIGNGEELDAPGIRSRVEAGEIVLDPASPDAIFKQWIARGWVHHAHARSVTPNNPRNARMRRPDGRPGRGIQYPFVRPATDQWDGNWDEAALLPWKSAVRHLLNAHAHSGISTPQRISCEFIPFADYGGGAGYSIFENNVACAAWLRSTWLEQTAGQDAVTA</sequence>
<dbReference type="InterPro" id="IPR036237">
    <property type="entry name" value="Xyl_isomerase-like_sf"/>
</dbReference>
<dbReference type="InterPro" id="IPR030456">
    <property type="entry name" value="TF_fork_head_CS_2"/>
</dbReference>
<protein>
    <recommendedName>
        <fullName evidence="4">Xylose isomerase-like TIM barrel</fullName>
    </recommendedName>
</protein>
<dbReference type="RefSeq" id="WP_093635239.1">
    <property type="nucleotide sequence ID" value="NZ_FPBH01000009.1"/>
</dbReference>